<evidence type="ECO:0000313" key="2">
    <source>
        <dbReference type="EMBL" id="PTQ41204.1"/>
    </source>
</evidence>
<keyword evidence="3" id="KW-1185">Reference proteome</keyword>
<dbReference type="Proteomes" id="UP000244005">
    <property type="component" value="Unassembled WGS sequence"/>
</dbReference>
<dbReference type="Gramene" id="Mp6g02300.1">
    <property type="protein sequence ID" value="Mp6g02300.1.cds1"/>
    <property type="gene ID" value="Mp6g02300"/>
</dbReference>
<gene>
    <name evidence="2" type="ORF">MARPO_0035s0015</name>
</gene>
<proteinExistence type="predicted"/>
<accession>A0A2R6X524</accession>
<dbReference type="AlphaFoldDB" id="A0A2R6X524"/>
<protein>
    <submittedName>
        <fullName evidence="2">Uncharacterized protein</fullName>
    </submittedName>
</protein>
<feature type="region of interest" description="Disordered" evidence="1">
    <location>
        <begin position="1"/>
        <end position="73"/>
    </location>
</feature>
<feature type="compositionally biased region" description="Polar residues" evidence="1">
    <location>
        <begin position="1"/>
        <end position="12"/>
    </location>
</feature>
<organism evidence="2 3">
    <name type="scientific">Marchantia polymorpha</name>
    <name type="common">Common liverwort</name>
    <name type="synonym">Marchantia aquatica</name>
    <dbReference type="NCBI Taxonomy" id="3197"/>
    <lineage>
        <taxon>Eukaryota</taxon>
        <taxon>Viridiplantae</taxon>
        <taxon>Streptophyta</taxon>
        <taxon>Embryophyta</taxon>
        <taxon>Marchantiophyta</taxon>
        <taxon>Marchantiopsida</taxon>
        <taxon>Marchantiidae</taxon>
        <taxon>Marchantiales</taxon>
        <taxon>Marchantiaceae</taxon>
        <taxon>Marchantia</taxon>
    </lineage>
</organism>
<name>A0A2R6X524_MARPO</name>
<evidence type="ECO:0000313" key="3">
    <source>
        <dbReference type="Proteomes" id="UP000244005"/>
    </source>
</evidence>
<sequence length="94" mass="10031">MRPPTGQRNGSPDMTGALDRGHRTAGRLRREDATSAVSRRSRPRKNATTGTDAAESHPRLPRPSDGPGSPIGLAACELPRVCRPAFAPRPPSHC</sequence>
<evidence type="ECO:0000256" key="1">
    <source>
        <dbReference type="SAM" id="MobiDB-lite"/>
    </source>
</evidence>
<reference evidence="3" key="1">
    <citation type="journal article" date="2017" name="Cell">
        <title>Insights into land plant evolution garnered from the Marchantia polymorpha genome.</title>
        <authorList>
            <person name="Bowman J.L."/>
            <person name="Kohchi T."/>
            <person name="Yamato K.T."/>
            <person name="Jenkins J."/>
            <person name="Shu S."/>
            <person name="Ishizaki K."/>
            <person name="Yamaoka S."/>
            <person name="Nishihama R."/>
            <person name="Nakamura Y."/>
            <person name="Berger F."/>
            <person name="Adam C."/>
            <person name="Aki S.S."/>
            <person name="Althoff F."/>
            <person name="Araki T."/>
            <person name="Arteaga-Vazquez M.A."/>
            <person name="Balasubrmanian S."/>
            <person name="Barry K."/>
            <person name="Bauer D."/>
            <person name="Boehm C.R."/>
            <person name="Briginshaw L."/>
            <person name="Caballero-Perez J."/>
            <person name="Catarino B."/>
            <person name="Chen F."/>
            <person name="Chiyoda S."/>
            <person name="Chovatia M."/>
            <person name="Davies K.M."/>
            <person name="Delmans M."/>
            <person name="Demura T."/>
            <person name="Dierschke T."/>
            <person name="Dolan L."/>
            <person name="Dorantes-Acosta A.E."/>
            <person name="Eklund D.M."/>
            <person name="Florent S.N."/>
            <person name="Flores-Sandoval E."/>
            <person name="Fujiyama A."/>
            <person name="Fukuzawa H."/>
            <person name="Galik B."/>
            <person name="Grimanelli D."/>
            <person name="Grimwood J."/>
            <person name="Grossniklaus U."/>
            <person name="Hamada T."/>
            <person name="Haseloff J."/>
            <person name="Hetherington A.J."/>
            <person name="Higo A."/>
            <person name="Hirakawa Y."/>
            <person name="Hundley H.N."/>
            <person name="Ikeda Y."/>
            <person name="Inoue K."/>
            <person name="Inoue S.I."/>
            <person name="Ishida S."/>
            <person name="Jia Q."/>
            <person name="Kakita M."/>
            <person name="Kanazawa T."/>
            <person name="Kawai Y."/>
            <person name="Kawashima T."/>
            <person name="Kennedy M."/>
            <person name="Kinose K."/>
            <person name="Kinoshita T."/>
            <person name="Kohara Y."/>
            <person name="Koide E."/>
            <person name="Komatsu K."/>
            <person name="Kopischke S."/>
            <person name="Kubo M."/>
            <person name="Kyozuka J."/>
            <person name="Lagercrantz U."/>
            <person name="Lin S.S."/>
            <person name="Lindquist E."/>
            <person name="Lipzen A.M."/>
            <person name="Lu C.W."/>
            <person name="De Luna E."/>
            <person name="Martienssen R.A."/>
            <person name="Minamino N."/>
            <person name="Mizutani M."/>
            <person name="Mizutani M."/>
            <person name="Mochizuki N."/>
            <person name="Monte I."/>
            <person name="Mosher R."/>
            <person name="Nagasaki H."/>
            <person name="Nakagami H."/>
            <person name="Naramoto S."/>
            <person name="Nishitani K."/>
            <person name="Ohtani M."/>
            <person name="Okamoto T."/>
            <person name="Okumura M."/>
            <person name="Phillips J."/>
            <person name="Pollak B."/>
            <person name="Reinders A."/>
            <person name="Rovekamp M."/>
            <person name="Sano R."/>
            <person name="Sawa S."/>
            <person name="Schmid M.W."/>
            <person name="Shirakawa M."/>
            <person name="Solano R."/>
            <person name="Spunde A."/>
            <person name="Suetsugu N."/>
            <person name="Sugano S."/>
            <person name="Sugiyama A."/>
            <person name="Sun R."/>
            <person name="Suzuki Y."/>
            <person name="Takenaka M."/>
            <person name="Takezawa D."/>
            <person name="Tomogane H."/>
            <person name="Tsuzuki M."/>
            <person name="Ueda T."/>
            <person name="Umeda M."/>
            <person name="Ward J.M."/>
            <person name="Watanabe Y."/>
            <person name="Yazaki K."/>
            <person name="Yokoyama R."/>
            <person name="Yoshitake Y."/>
            <person name="Yotsui I."/>
            <person name="Zachgo S."/>
            <person name="Schmutz J."/>
        </authorList>
    </citation>
    <scope>NUCLEOTIDE SEQUENCE [LARGE SCALE GENOMIC DNA]</scope>
    <source>
        <strain evidence="3">Tak-1</strain>
    </source>
</reference>
<dbReference type="EMBL" id="KZ772707">
    <property type="protein sequence ID" value="PTQ41204.1"/>
    <property type="molecule type" value="Genomic_DNA"/>
</dbReference>